<evidence type="ECO:0000313" key="2">
    <source>
        <dbReference type="Proteomes" id="UP000824055"/>
    </source>
</evidence>
<reference evidence="1" key="2">
    <citation type="submission" date="2021-04" db="EMBL/GenBank/DDBJ databases">
        <authorList>
            <person name="Gilroy R."/>
        </authorList>
    </citation>
    <scope>NUCLEOTIDE SEQUENCE</scope>
    <source>
        <strain evidence="1">ChiHecec3B27-8219</strain>
    </source>
</reference>
<reference evidence="1" key="1">
    <citation type="journal article" date="2021" name="PeerJ">
        <title>Extensive microbial diversity within the chicken gut microbiome revealed by metagenomics and culture.</title>
        <authorList>
            <person name="Gilroy R."/>
            <person name="Ravi A."/>
            <person name="Getino M."/>
            <person name="Pursley I."/>
            <person name="Horton D.L."/>
            <person name="Alikhan N.F."/>
            <person name="Baker D."/>
            <person name="Gharbi K."/>
            <person name="Hall N."/>
            <person name="Watson M."/>
            <person name="Adriaenssens E.M."/>
            <person name="Foster-Nyarko E."/>
            <person name="Jarju S."/>
            <person name="Secka A."/>
            <person name="Antonio M."/>
            <person name="Oren A."/>
            <person name="Chaudhuri R.R."/>
            <person name="La Ragione R."/>
            <person name="Hildebrand F."/>
            <person name="Pallen M.J."/>
        </authorList>
    </citation>
    <scope>NUCLEOTIDE SEQUENCE</scope>
    <source>
        <strain evidence="1">ChiHecec3B27-8219</strain>
    </source>
</reference>
<protein>
    <submittedName>
        <fullName evidence="1">DUF4738 domain-containing protein</fullName>
    </submittedName>
</protein>
<dbReference type="Gene3D" id="2.40.128.510">
    <property type="entry name" value="Protein of unknown function DUF4738"/>
    <property type="match status" value="1"/>
</dbReference>
<dbReference type="AlphaFoldDB" id="A0A9D2JWY4"/>
<organism evidence="1 2">
    <name type="scientific">Candidatus Prevotella avicola</name>
    <dbReference type="NCBI Taxonomy" id="2838738"/>
    <lineage>
        <taxon>Bacteria</taxon>
        <taxon>Pseudomonadati</taxon>
        <taxon>Bacteroidota</taxon>
        <taxon>Bacteroidia</taxon>
        <taxon>Bacteroidales</taxon>
        <taxon>Prevotellaceae</taxon>
        <taxon>Prevotella</taxon>
    </lineage>
</organism>
<name>A0A9D2JWY4_9BACT</name>
<comment type="caution">
    <text evidence="1">The sequence shown here is derived from an EMBL/GenBank/DDBJ whole genome shotgun (WGS) entry which is preliminary data.</text>
</comment>
<evidence type="ECO:0000313" key="1">
    <source>
        <dbReference type="EMBL" id="HIZ69622.1"/>
    </source>
</evidence>
<gene>
    <name evidence="1" type="ORF">H9966_07065</name>
</gene>
<dbReference type="EMBL" id="DXBE01000050">
    <property type="protein sequence ID" value="HIZ69622.1"/>
    <property type="molecule type" value="Genomic_DNA"/>
</dbReference>
<proteinExistence type="predicted"/>
<accession>A0A9D2JWY4</accession>
<dbReference type="InterPro" id="IPR031762">
    <property type="entry name" value="DUF4738"/>
</dbReference>
<dbReference type="PROSITE" id="PS51257">
    <property type="entry name" value="PROKAR_LIPOPROTEIN"/>
    <property type="match status" value="1"/>
</dbReference>
<dbReference type="Pfam" id="PF15889">
    <property type="entry name" value="DUF4738"/>
    <property type="match status" value="1"/>
</dbReference>
<sequence length="268" mass="30805">MIKGQLYTILFFLLTLVMFSSCGRKGSSADNVPQEDTLAKRQLQGIWINKEDEVTFFMVKGDTIYYPDSTSLPMAFQIVDDTLYMKGANEVEYAIVKQTPHFFSFRNQTGDVYELEKADDETIMKDFQRKQPIVLNQNMLIKRDTVVTWRDKRYHAYMQVNPTTYKVYRTVLNSEGVEVSNVYYDNIVHLSVYADGRKLFSSNFYKKDFQEKVPASLLDQSILSDITFQKVDAQGVHFHAVIGVPDSPSSYLVEVIVSPEGACQMRVQ</sequence>
<dbReference type="Proteomes" id="UP000824055">
    <property type="component" value="Unassembled WGS sequence"/>
</dbReference>